<dbReference type="InParanoid" id="A7RKA3"/>
<dbReference type="Gene3D" id="1.10.720.30">
    <property type="entry name" value="SAP domain"/>
    <property type="match status" value="1"/>
</dbReference>
<dbReference type="InterPro" id="IPR045333">
    <property type="entry name" value="ARMET-like"/>
</dbReference>
<gene>
    <name evidence="4" type="ORF">NEMVEDRAFT_v1g84327</name>
</gene>
<dbReference type="PANTHER" id="PTHR12990">
    <property type="entry name" value="ARMET-LIKE PROTEIN"/>
    <property type="match status" value="1"/>
</dbReference>
<dbReference type="Proteomes" id="UP000001593">
    <property type="component" value="Unassembled WGS sequence"/>
</dbReference>
<organism evidence="4 5">
    <name type="scientific">Nematostella vectensis</name>
    <name type="common">Starlet sea anemone</name>
    <dbReference type="NCBI Taxonomy" id="45351"/>
    <lineage>
        <taxon>Eukaryota</taxon>
        <taxon>Metazoa</taxon>
        <taxon>Cnidaria</taxon>
        <taxon>Anthozoa</taxon>
        <taxon>Hexacorallia</taxon>
        <taxon>Actiniaria</taxon>
        <taxon>Edwardsiidae</taxon>
        <taxon>Nematostella</taxon>
    </lineage>
</organism>
<dbReference type="eggNOG" id="KOG4154">
    <property type="taxonomic scope" value="Eukaryota"/>
</dbReference>
<dbReference type="InterPro" id="IPR036361">
    <property type="entry name" value="SAP_dom_sf"/>
</dbReference>
<reference evidence="4 5" key="1">
    <citation type="journal article" date="2007" name="Science">
        <title>Sea anemone genome reveals ancestral eumetazoan gene repertoire and genomic organization.</title>
        <authorList>
            <person name="Putnam N.H."/>
            <person name="Srivastava M."/>
            <person name="Hellsten U."/>
            <person name="Dirks B."/>
            <person name="Chapman J."/>
            <person name="Salamov A."/>
            <person name="Terry A."/>
            <person name="Shapiro H."/>
            <person name="Lindquist E."/>
            <person name="Kapitonov V.V."/>
            <person name="Jurka J."/>
            <person name="Genikhovich G."/>
            <person name="Grigoriev I.V."/>
            <person name="Lucas S.M."/>
            <person name="Steele R.E."/>
            <person name="Finnerty J.R."/>
            <person name="Technau U."/>
            <person name="Martindale M.Q."/>
            <person name="Rokhsar D.S."/>
        </authorList>
    </citation>
    <scope>NUCLEOTIDE SEQUENCE [LARGE SCALE GENOMIC DNA]</scope>
    <source>
        <strain evidence="5">CH2 X CH6</strain>
    </source>
</reference>
<evidence type="ECO:0000256" key="2">
    <source>
        <dbReference type="ARBA" id="ARBA00032923"/>
    </source>
</evidence>
<dbReference type="EMBL" id="DS469515">
    <property type="protein sequence ID" value="EDO48212.1"/>
    <property type="molecule type" value="Genomic_DNA"/>
</dbReference>
<evidence type="ECO:0000313" key="5">
    <source>
        <dbReference type="Proteomes" id="UP000001593"/>
    </source>
</evidence>
<name>A7RKA3_NEMVE</name>
<proteinExistence type="predicted"/>
<dbReference type="HOGENOM" id="CLU_2906748_0_0_1"/>
<accession>A7RKA3</accession>
<dbReference type="InterPro" id="IPR019345">
    <property type="entry name" value="ARMET_C"/>
</dbReference>
<dbReference type="SUPFAM" id="SSF68906">
    <property type="entry name" value="SAP domain"/>
    <property type="match status" value="1"/>
</dbReference>
<feature type="domain" description="ARMET C-terminal" evidence="3">
    <location>
        <begin position="18"/>
        <end position="59"/>
    </location>
</feature>
<sequence length="62" mass="7256">MSIDSHSLSEQKIDLKNTNLKKLRVKQLKKILNDFDEQCHGCVEKADFIKKIEDVMKDHSEL</sequence>
<dbReference type="PANTHER" id="PTHR12990:SF5">
    <property type="entry name" value="MESENCEPHALIC ASTROCYTE-DERIVED NEUROTROPHIC FACTOR HOMOLOG"/>
    <property type="match status" value="1"/>
</dbReference>
<dbReference type="AlphaFoldDB" id="A7RKA3"/>
<evidence type="ECO:0000313" key="4">
    <source>
        <dbReference type="EMBL" id="EDO48212.1"/>
    </source>
</evidence>
<dbReference type="STRING" id="45351.A7RKA3"/>
<protein>
    <recommendedName>
        <fullName evidence="1">Mesencephalic astrocyte-derived neurotrophic factor homolog</fullName>
    </recommendedName>
    <alternativeName>
        <fullName evidence="2">MANF/CDNF-like protein</fullName>
    </alternativeName>
</protein>
<dbReference type="Pfam" id="PF10208">
    <property type="entry name" value="ARMET_C"/>
    <property type="match status" value="1"/>
</dbReference>
<dbReference type="PhylomeDB" id="A7RKA3"/>
<evidence type="ECO:0000256" key="1">
    <source>
        <dbReference type="ARBA" id="ARBA00014267"/>
    </source>
</evidence>
<evidence type="ECO:0000259" key="3">
    <source>
        <dbReference type="Pfam" id="PF10208"/>
    </source>
</evidence>
<keyword evidence="5" id="KW-1185">Reference proteome</keyword>